<keyword evidence="2" id="KW-1133">Transmembrane helix</keyword>
<reference evidence="4 5" key="1">
    <citation type="submission" date="2023-07" db="EMBL/GenBank/DDBJ databases">
        <title>Genomic Encyclopedia of Type Strains, Phase IV (KMG-IV): sequencing the most valuable type-strain genomes for metagenomic binning, comparative biology and taxonomic classification.</title>
        <authorList>
            <person name="Goeker M."/>
        </authorList>
    </citation>
    <scope>NUCLEOTIDE SEQUENCE [LARGE SCALE GENOMIC DNA]</scope>
    <source>
        <strain evidence="4 5">DSM 4006</strain>
    </source>
</reference>
<feature type="transmembrane region" description="Helical" evidence="2">
    <location>
        <begin position="145"/>
        <end position="167"/>
    </location>
</feature>
<dbReference type="InterPro" id="IPR051311">
    <property type="entry name" value="DedA_domain"/>
</dbReference>
<keyword evidence="5" id="KW-1185">Reference proteome</keyword>
<feature type="domain" description="VTT" evidence="3">
    <location>
        <begin position="54"/>
        <end position="163"/>
    </location>
</feature>
<feature type="transmembrane region" description="Helical" evidence="2">
    <location>
        <begin position="19"/>
        <end position="37"/>
    </location>
</feature>
<feature type="transmembrane region" description="Helical" evidence="2">
    <location>
        <begin position="57"/>
        <end position="78"/>
    </location>
</feature>
<evidence type="ECO:0000313" key="4">
    <source>
        <dbReference type="EMBL" id="MDQ0189789.1"/>
    </source>
</evidence>
<gene>
    <name evidence="4" type="ORF">J2S03_001636</name>
</gene>
<dbReference type="Proteomes" id="UP001232973">
    <property type="component" value="Unassembled WGS sequence"/>
</dbReference>
<keyword evidence="2" id="KW-0812">Transmembrane</keyword>
<evidence type="ECO:0000256" key="2">
    <source>
        <dbReference type="SAM" id="Phobius"/>
    </source>
</evidence>
<dbReference type="PANTHER" id="PTHR42709">
    <property type="entry name" value="ALKALINE PHOSPHATASE LIKE PROTEIN"/>
    <property type="match status" value="1"/>
</dbReference>
<comment type="caution">
    <text evidence="4">The sequence shown here is derived from an EMBL/GenBank/DDBJ whole genome shotgun (WGS) entry which is preliminary data.</text>
</comment>
<dbReference type="InterPro" id="IPR032816">
    <property type="entry name" value="VTT_dom"/>
</dbReference>
<sequence length="207" mass="23041">MNAKGQGSVHHVQQLLHHYGYAGVFFVLLAENIGIPFPAETTLTISGIEWTHGVFRLLPLLLAAALGNIVGSTIAYGIGRFLGRPVIVRFGKYVGINDERLDKANALFTRYESPVILFGKFIAGVRVVIPYLAGINKVSFGVFSLYNAVSALVWAAVFIIVGKYIGIEWARYHAVLHQYMIPAILVAVILVAGFFAWKTRERRRRRR</sequence>
<accession>A0ABT9XHK2</accession>
<evidence type="ECO:0000256" key="1">
    <source>
        <dbReference type="ARBA" id="ARBA00010792"/>
    </source>
</evidence>
<dbReference type="RefSeq" id="WP_274457323.1">
    <property type="nucleotide sequence ID" value="NZ_CP067097.1"/>
</dbReference>
<evidence type="ECO:0000259" key="3">
    <source>
        <dbReference type="Pfam" id="PF09335"/>
    </source>
</evidence>
<name>A0ABT9XHK2_9BACL</name>
<dbReference type="Pfam" id="PF09335">
    <property type="entry name" value="VTT_dom"/>
    <property type="match status" value="1"/>
</dbReference>
<dbReference type="EMBL" id="JAUSTP010000011">
    <property type="protein sequence ID" value="MDQ0189789.1"/>
    <property type="molecule type" value="Genomic_DNA"/>
</dbReference>
<organism evidence="4 5">
    <name type="scientific">Alicyclobacillus cycloheptanicus</name>
    <dbReference type="NCBI Taxonomy" id="1457"/>
    <lineage>
        <taxon>Bacteria</taxon>
        <taxon>Bacillati</taxon>
        <taxon>Bacillota</taxon>
        <taxon>Bacilli</taxon>
        <taxon>Bacillales</taxon>
        <taxon>Alicyclobacillaceae</taxon>
        <taxon>Alicyclobacillus</taxon>
    </lineage>
</organism>
<feature type="transmembrane region" description="Helical" evidence="2">
    <location>
        <begin position="115"/>
        <end position="133"/>
    </location>
</feature>
<comment type="similarity">
    <text evidence="1">Belongs to the DedA family.</text>
</comment>
<evidence type="ECO:0000313" key="5">
    <source>
        <dbReference type="Proteomes" id="UP001232973"/>
    </source>
</evidence>
<keyword evidence="2" id="KW-0472">Membrane</keyword>
<proteinExistence type="inferred from homology"/>
<feature type="transmembrane region" description="Helical" evidence="2">
    <location>
        <begin position="179"/>
        <end position="197"/>
    </location>
</feature>
<dbReference type="PANTHER" id="PTHR42709:SF9">
    <property type="entry name" value="ALKALINE PHOSPHATASE LIKE PROTEIN"/>
    <property type="match status" value="1"/>
</dbReference>
<protein>
    <submittedName>
        <fullName evidence="4">Membrane protein DedA with SNARE-associated domain</fullName>
    </submittedName>
</protein>